<dbReference type="AlphaFoldDB" id="A0A4U5MJ05"/>
<gene>
    <name evidence="1" type="ORF">L596_021520</name>
</gene>
<sequence length="126" mass="14566">MDLVPFNFRDPVFSVQPTNPKLGSTECLPEQWEVDFKTNLKTYSISLGITTSHDLLCFIDRQDTSLKDLLKIDRRHVGIRSLQIGIGLSRSEEEPAYHVMHLLVFFDVLFRFSLAKRPSTVSFRFC</sequence>
<name>A0A4U5MJ05_STECR</name>
<accession>A0A4U5MJ05</accession>
<organism evidence="1 2">
    <name type="scientific">Steinernema carpocapsae</name>
    <name type="common">Entomopathogenic nematode</name>
    <dbReference type="NCBI Taxonomy" id="34508"/>
    <lineage>
        <taxon>Eukaryota</taxon>
        <taxon>Metazoa</taxon>
        <taxon>Ecdysozoa</taxon>
        <taxon>Nematoda</taxon>
        <taxon>Chromadorea</taxon>
        <taxon>Rhabditida</taxon>
        <taxon>Tylenchina</taxon>
        <taxon>Panagrolaimomorpha</taxon>
        <taxon>Strongyloidoidea</taxon>
        <taxon>Steinernematidae</taxon>
        <taxon>Steinernema</taxon>
    </lineage>
</organism>
<evidence type="ECO:0000313" key="2">
    <source>
        <dbReference type="Proteomes" id="UP000298663"/>
    </source>
</evidence>
<reference evidence="1 2" key="2">
    <citation type="journal article" date="2019" name="G3 (Bethesda)">
        <title>Hybrid Assembly of the Genome of the Entomopathogenic Nematode Steinernema carpocapsae Identifies the X-Chromosome.</title>
        <authorList>
            <person name="Serra L."/>
            <person name="Macchietto M."/>
            <person name="Macias-Munoz A."/>
            <person name="McGill C.J."/>
            <person name="Rodriguez I.M."/>
            <person name="Rodriguez B."/>
            <person name="Murad R."/>
            <person name="Mortazavi A."/>
        </authorList>
    </citation>
    <scope>NUCLEOTIDE SEQUENCE [LARGE SCALE GENOMIC DNA]</scope>
    <source>
        <strain evidence="1 2">ALL</strain>
    </source>
</reference>
<reference evidence="1 2" key="1">
    <citation type="journal article" date="2015" name="Genome Biol.">
        <title>Comparative genomics of Steinernema reveals deeply conserved gene regulatory networks.</title>
        <authorList>
            <person name="Dillman A.R."/>
            <person name="Macchietto M."/>
            <person name="Porter C.F."/>
            <person name="Rogers A."/>
            <person name="Williams B."/>
            <person name="Antoshechkin I."/>
            <person name="Lee M.M."/>
            <person name="Goodwin Z."/>
            <person name="Lu X."/>
            <person name="Lewis E.E."/>
            <person name="Goodrich-Blair H."/>
            <person name="Stock S.P."/>
            <person name="Adams B.J."/>
            <person name="Sternberg P.W."/>
            <person name="Mortazavi A."/>
        </authorList>
    </citation>
    <scope>NUCLEOTIDE SEQUENCE [LARGE SCALE GENOMIC DNA]</scope>
    <source>
        <strain evidence="1 2">ALL</strain>
    </source>
</reference>
<keyword evidence="2" id="KW-1185">Reference proteome</keyword>
<dbReference type="Proteomes" id="UP000298663">
    <property type="component" value="Unassembled WGS sequence"/>
</dbReference>
<evidence type="ECO:0000313" key="1">
    <source>
        <dbReference type="EMBL" id="TKR69346.1"/>
    </source>
</evidence>
<dbReference type="EMBL" id="AZBU02000007">
    <property type="protein sequence ID" value="TKR69346.1"/>
    <property type="molecule type" value="Genomic_DNA"/>
</dbReference>
<comment type="caution">
    <text evidence="1">The sequence shown here is derived from an EMBL/GenBank/DDBJ whole genome shotgun (WGS) entry which is preliminary data.</text>
</comment>
<protein>
    <submittedName>
        <fullName evidence="1">Uncharacterized protein</fullName>
    </submittedName>
</protein>
<proteinExistence type="predicted"/>